<dbReference type="Proteomes" id="UP000220214">
    <property type="component" value="Chromosome 11"/>
</dbReference>
<dbReference type="EMBL" id="LT608147">
    <property type="protein sequence ID" value="SCM23551.1"/>
    <property type="molecule type" value="Genomic_DNA"/>
</dbReference>
<feature type="region of interest" description="Disordered" evidence="2">
    <location>
        <begin position="1240"/>
        <end position="1261"/>
    </location>
</feature>
<feature type="compositionally biased region" description="Basic and acidic residues" evidence="2">
    <location>
        <begin position="2668"/>
        <end position="2679"/>
    </location>
</feature>
<evidence type="ECO:0000313" key="4">
    <source>
        <dbReference type="EMBL" id="SCM23551.1"/>
    </source>
</evidence>
<evidence type="ECO:0000313" key="5">
    <source>
        <dbReference type="EMBL" id="SCN26651.1"/>
    </source>
</evidence>
<dbReference type="OMA" id="TQYSHIS"/>
<organism evidence="3 8">
    <name type="scientific">Plasmodium berghei</name>
    <dbReference type="NCBI Taxonomy" id="5821"/>
    <lineage>
        <taxon>Eukaryota</taxon>
        <taxon>Sar</taxon>
        <taxon>Alveolata</taxon>
        <taxon>Apicomplexa</taxon>
        <taxon>Aconoidasida</taxon>
        <taxon>Haemosporida</taxon>
        <taxon>Plasmodiidae</taxon>
        <taxon>Plasmodium</taxon>
        <taxon>Plasmodium (Vinckeia)</taxon>
    </lineage>
</organism>
<feature type="region of interest" description="Disordered" evidence="2">
    <location>
        <begin position="2756"/>
        <end position="2797"/>
    </location>
</feature>
<dbReference type="OrthoDB" id="9628807at2759"/>
<evidence type="ECO:0000313" key="10">
    <source>
        <dbReference type="Proteomes" id="UP000219974"/>
    </source>
</evidence>
<dbReference type="VEuPathDB" id="PlasmoDB:PBANKA_1106100"/>
<dbReference type="Proteomes" id="UP000069549">
    <property type="component" value="Chromosome 11"/>
</dbReference>
<protein>
    <submittedName>
        <fullName evidence="3">Uncharacterized protein</fullName>
    </submittedName>
</protein>
<feature type="compositionally biased region" description="Polar residues" evidence="2">
    <location>
        <begin position="2551"/>
        <end position="2563"/>
    </location>
</feature>
<evidence type="ECO:0000256" key="2">
    <source>
        <dbReference type="SAM" id="MobiDB-lite"/>
    </source>
</evidence>
<gene>
    <name evidence="3" type="ORF">PBK173_000271800</name>
    <name evidence="5" type="ORF">PBNK65E_000263800</name>
    <name evidence="4" type="ORF">PBNK65NY_000263000</name>
    <name evidence="7" type="ORF">PBSP11A_000263000</name>
    <name evidence="6" type="ORF">PBSP11RLL_000263300</name>
</gene>
<evidence type="ECO:0000313" key="11">
    <source>
        <dbReference type="Proteomes" id="UP000220214"/>
    </source>
</evidence>
<reference evidence="3 8" key="1">
    <citation type="submission" date="2016-02" db="EMBL/GenBank/DDBJ databases">
        <authorList>
            <consortium name="Pathogen Informatics"/>
        </authorList>
    </citation>
    <scope>NUCLEOTIDE SEQUENCE [LARGE SCALE GENOMIC DNA]</scope>
    <source>
        <strain evidence="3 8">K173</strain>
        <strain evidence="4 12">NK65 ny</strain>
        <strain evidence="5 11">NK65e</strain>
        <strain evidence="7 9">SP11 Antwerpcl1</strain>
        <strain evidence="6 10">SP11 RLL</strain>
    </source>
</reference>
<dbReference type="Proteomes" id="UP000219974">
    <property type="component" value="Chromosome 11"/>
</dbReference>
<dbReference type="Proteomes" id="UP000516480">
    <property type="component" value="Chromosome 11"/>
</dbReference>
<keyword evidence="1" id="KW-0175">Coiled coil</keyword>
<evidence type="ECO:0000313" key="7">
    <source>
        <dbReference type="EMBL" id="SCO62953.1"/>
    </source>
</evidence>
<accession>A0A0Y9XKV7</accession>
<dbReference type="Proteomes" id="UP000219860">
    <property type="component" value="Chromosome 11"/>
</dbReference>
<evidence type="ECO:0000313" key="8">
    <source>
        <dbReference type="Proteomes" id="UP000069549"/>
    </source>
</evidence>
<feature type="region of interest" description="Disordered" evidence="2">
    <location>
        <begin position="2533"/>
        <end position="2563"/>
    </location>
</feature>
<sequence>MNRRNNKPIEQKKGAHIFKNLDLKEKTDISKSSNKQVNSIIPKLQKNKNSLINAPNENDKTSAFSNNIYTYNIYDKERDIKPPSQQNINPNQQNKNTISNDTLKNTIKSNGKLTSASNKYTLKTKNLLSEKNITNKDSYISSGNVKNKYNQAEKNQIKKKNISTINIKGASQYSNNANKNIQGTNLLHQKKSQNTINDITSTNITIIHENEVNKPNLEKKKIIINHPVEILDKNNDKNNFDPIRKKNNDDKYPSHSTVNYKIEKKLLKENIFNKNVSSIMKEKSIKIKSNIINNPENETDKIKTSIYKKIVINNNILKKKQETNSLITDKKNNDSQNNKKFKRIIPYNLPSTKKNKNENIETCITVAYPISSNIIYNNKENIKKINEINTKINSLSIPISFNSIENSFIKNDKMSTNIGSKPVSFNYNNLSYIQKTAIHPKESSVMNIKNGQKILNKSNIRNVNISEKIQTKSTNYYPRNGIKPLIIKNKNKKNENSKHTDQIEKKKEVTDKTEVYINKNTKNNENDNLNKKFICKITNKKSYISVKNIKMENNSNITINNSSEKNNLNTHTNQENILKMDNSELVNQKTGFLFPETIETLKEIHIHHKINLNNSKDNNLFSLQYKNNNIIEGNDEFCHLPNQGFYPKDNTKNKNFNNSNNCRFINHSINKTNNMPGKFSDNAFYQSISNMPQMKQSYDNITPVMNSTDVNIQTNLGKYYDDNKYIEHFNNIESENYNNNTIVESSGICQDGDKILITVKPMDSTDSIITSNIENGFHGINCQNYILRKNFNPDSKEYNLLQTNKMNNTMLNPKHESVQIGLKFDEMKRRSFENFNYNTQVENNLSKNNKDMLSKTIVKNYNTKKQKSRNTIELIQNEDKSGLLKKRKLSYNVDTHQNSEQRTSSFFKKTANPKPTILFNPSIRNIIEKVVGKHLILKQNILNYKNANKKENTIKLNNQQLNNNNNNFNVKNIYNRLKQRNTFNPLNNINLTKSPFIKTQYSHISNKINTGNELSQNSKNKDNMSVNILLKKFPPQKFEMSPNINNILNICNNHDKNNVDIKSETQNSYINNNTMPTNLKKTNNIIFNSQIKSCYKKDLNHINNFSKNRQPQTIKYENDGNNLDSCIPFTGQEYQNKKEINNVDNNKNRSQLNYGYRKLEDVSSILLETRKDENKINSMDPTDEYNNIINKFINNGSSQYGNTINNSFGNIDSICNFSKYSQINKKTFLLSEDKESKPTQCTMTCTKNEGEQNESEQNENEILHNNSEKSNCKEEINCNKNPNQNIEDKAFNLSAMLIEKKCKDKKIENIKMDNDNKIDETKQFQNEQIDEQNFETSKKKIIISPKKENIGSKCYRTKTDENKKTIHDDTYPISGCQKNTNDKHSKKYINNKTYCSDLSHNEDIISGKKASEKKISEHEKNVDAQREGKQRKNLGPNSFQIVKNKIIEKNKMKCTNSIDEKIEIVKKNKNIHTTLLSIKSNKNQNSNLKNFDDNCNKWETKTIASPEHVLNNNSKQNLWIENDNISKQNVLLDENIKDEEQKEVQPIIFNKHDHKNIQNFQNKNSFFLNDQMNTTQNVIHHLSNLDNIDLKKNINNTNANNNDNHKYIATSTQSESQNSITKSQIEDKIFNNTCLENYDTKIKMIDHKKIYIDITSYPEFFSNKTKLDFIWNDVTSNDSKDKDAQRGKEYTHTINHENNKKCENKENDKNSTIFQNEKHTEAITSQSDDNVNENIFKNRKKKWGKCIMSSNDNLDISLNNNDYDENEKNEKTEEEYDYTNVNNKNYLFNSFIYDVNINNEELSNIINCEENYFDINKDNKQIYNDNNLPIQFSSPNCIKTTNKRLSLFTPTNDEKTHHEAILCDKENDLTHLFTFNIQTDSIQGKPNIEENNSQIYLSNTNKIESKIDHNICQEQTEISDNDNTNMIYRKLKNVFFNKINKYVKNDSPKNTSVYIASDNSPFEHTIEEVKRKKKNQSITSNKKSKPSMIRKNVRANSDEDANTNLYEKHYINRRKKNEYENNTNSQKETSDIYTNDIIDIKIKKNEIPENSETTKTDTEIVTQLNDSDHISTIPNNQDSDNFSLKTSKTVSLYDQVDGHGSNCTEYSLCHDTPENYATNNGKENMDEKIENELIIEKKEVHTKYLEIEEYTAYTKNIFDNTFFTNMDAHSYQKSMYENRCNNNNICQENNIIKKNSIDVVLKDNDINDKSEKLIIQEKNITEMDTKTNLLLNKIKDNKLSENLIKNRIEAEKLNNEIPYITNIYKEMHRSSVMPLRIEAFHSLEDKRLIYGNPDWQKYFCPLCDQKYYPPNVYVKNYMHYLNEHWNNRKNLGGYIIFPCKLEHDNNEKNPSETKVDPGVTSYNGSKKWKKKKKKMKRNTRLYINPHYHCPLCLHLQFNDYELLVEHCTKFHKSTGADPTRTLPSNFMHTPFINNNDHYCSIKKNETDTSSNDILDSDQSDNKIISESKKKGDPLFHDPPSQSNLTLEFNNLKKNKMKNRRISKVAFCEEIQVREYDIELSKIEKFGASIGPVFNDDKEDPSNVRVPEDSLNHPSLLNEPNESMESSKLIDVIKSVDDPFPISEKSLSENRNNDFVENSTCNKKGSEDKIKECVIPQNNNQNDSTNLEKYVKLDTKTKNDDKIDIDVYDDCPTSIILNNNNNKSHTYKKNRELSKNDEHTGYTNNTQPKSIHLENDDDNNNYTHISNNKNNILKIGSTMMENHAKNNCLFRDDSKILFLDKNESNHYNDECVLNSTADESTNETDDQQYSNQNDDNKTFTNINPFRQKNKNKQNLPNNISNNSLSSLLSLECISDSKINDIIPDSKDEYEKILQIKEQHFNEILLENIKENQKEHTFNQNDNKQVGQFIKKRIGNIHKNIISKYKRKIKMSTIQDPKQREIKETNSYLKNKYYENIYIPPKNINLTLNNKIENIPLKKVIRTKKKEKITTQRINCRKSSRNKNKITQ</sequence>
<evidence type="ECO:0000313" key="6">
    <source>
        <dbReference type="EMBL" id="SCO60919.1"/>
    </source>
</evidence>
<feature type="region of interest" description="Disordered" evidence="2">
    <location>
        <begin position="1968"/>
        <end position="1992"/>
    </location>
</feature>
<evidence type="ECO:0000256" key="1">
    <source>
        <dbReference type="SAM" id="Coils"/>
    </source>
</evidence>
<proteinExistence type="predicted"/>
<feature type="region of interest" description="Disordered" evidence="2">
    <location>
        <begin position="1409"/>
        <end position="1437"/>
    </location>
</feature>
<dbReference type="EMBL" id="LT614637">
    <property type="protein sequence ID" value="SCN26651.1"/>
    <property type="molecule type" value="Genomic_DNA"/>
</dbReference>
<evidence type="ECO:0000313" key="9">
    <source>
        <dbReference type="Proteomes" id="UP000219860"/>
    </source>
</evidence>
<feature type="region of interest" description="Disordered" evidence="2">
    <location>
        <begin position="2347"/>
        <end position="2367"/>
    </location>
</feature>
<feature type="region of interest" description="Disordered" evidence="2">
    <location>
        <begin position="2659"/>
        <end position="2702"/>
    </location>
</feature>
<feature type="coiled-coil region" evidence="1">
    <location>
        <begin position="1481"/>
        <end position="1542"/>
    </location>
</feature>
<feature type="compositionally biased region" description="Basic and acidic residues" evidence="2">
    <location>
        <begin position="2539"/>
        <end position="2550"/>
    </location>
</feature>
<evidence type="ECO:0000313" key="12">
    <source>
        <dbReference type="Proteomes" id="UP000516480"/>
    </source>
</evidence>
<evidence type="ECO:0000313" key="3">
    <source>
        <dbReference type="EMBL" id="CXI60290.1"/>
    </source>
</evidence>
<feature type="compositionally biased region" description="Basic and acidic residues" evidence="2">
    <location>
        <begin position="1409"/>
        <end position="1430"/>
    </location>
</feature>
<dbReference type="EMBL" id="LT160031">
    <property type="protein sequence ID" value="CXI60290.1"/>
    <property type="molecule type" value="Genomic_DNA"/>
</dbReference>
<dbReference type="EMBL" id="LT608275">
    <property type="protein sequence ID" value="SCO60919.1"/>
    <property type="molecule type" value="Genomic_DNA"/>
</dbReference>
<name>A0A0Y9XKV7_PLABE</name>
<dbReference type="EMBL" id="LT608259">
    <property type="protein sequence ID" value="SCO62953.1"/>
    <property type="molecule type" value="Genomic_DNA"/>
</dbReference>